<dbReference type="Proteomes" id="UP000655868">
    <property type="component" value="Unassembled WGS sequence"/>
</dbReference>
<protein>
    <submittedName>
        <fullName evidence="14">Thiol reductant ABC exporter subunit CydC</fullName>
    </submittedName>
</protein>
<dbReference type="NCBIfam" id="TIGR02868">
    <property type="entry name" value="CydC"/>
    <property type="match status" value="1"/>
</dbReference>
<dbReference type="InterPro" id="IPR017871">
    <property type="entry name" value="ABC_transporter-like_CS"/>
</dbReference>
<feature type="transmembrane region" description="Helical" evidence="11">
    <location>
        <begin position="127"/>
        <end position="152"/>
    </location>
</feature>
<dbReference type="InterPro" id="IPR014223">
    <property type="entry name" value="ABC_CydC/D"/>
</dbReference>
<evidence type="ECO:0000256" key="8">
    <source>
        <dbReference type="ARBA" id="ARBA00023136"/>
    </source>
</evidence>
<evidence type="ECO:0000313" key="14">
    <source>
        <dbReference type="EMBL" id="MBJ8341278.1"/>
    </source>
</evidence>
<dbReference type="AlphaFoldDB" id="A0A934NTJ0"/>
<keyword evidence="7 11" id="KW-1133">Transmembrane helix</keyword>
<organism evidence="14 15">
    <name type="scientific">Antrihabitans stalagmiti</name>
    <dbReference type="NCBI Taxonomy" id="2799499"/>
    <lineage>
        <taxon>Bacteria</taxon>
        <taxon>Bacillati</taxon>
        <taxon>Actinomycetota</taxon>
        <taxon>Actinomycetes</taxon>
        <taxon>Mycobacteriales</taxon>
        <taxon>Nocardiaceae</taxon>
        <taxon>Antrihabitans</taxon>
    </lineage>
</organism>
<dbReference type="CDD" id="cd03228">
    <property type="entry name" value="ABCC_MRP_Like"/>
    <property type="match status" value="1"/>
</dbReference>
<evidence type="ECO:0000256" key="6">
    <source>
        <dbReference type="ARBA" id="ARBA00022967"/>
    </source>
</evidence>
<dbReference type="InterPro" id="IPR036640">
    <property type="entry name" value="ABC1_TM_sf"/>
</dbReference>
<dbReference type="GO" id="GO:0045454">
    <property type="term" value="P:cell redox homeostasis"/>
    <property type="evidence" value="ECO:0007669"/>
    <property type="project" value="InterPro"/>
</dbReference>
<dbReference type="InterPro" id="IPR003439">
    <property type="entry name" value="ABC_transporter-like_ATP-bd"/>
</dbReference>
<dbReference type="InterPro" id="IPR039421">
    <property type="entry name" value="Type_1_exporter"/>
</dbReference>
<evidence type="ECO:0000259" key="12">
    <source>
        <dbReference type="PROSITE" id="PS50893"/>
    </source>
</evidence>
<gene>
    <name evidence="14" type="primary">cydC</name>
    <name evidence="14" type="ORF">JGU71_20545</name>
</gene>
<dbReference type="InterPro" id="IPR011527">
    <property type="entry name" value="ABC1_TM_dom"/>
</dbReference>
<evidence type="ECO:0000259" key="13">
    <source>
        <dbReference type="PROSITE" id="PS50929"/>
    </source>
</evidence>
<evidence type="ECO:0000256" key="3">
    <source>
        <dbReference type="ARBA" id="ARBA00022692"/>
    </source>
</evidence>
<dbReference type="Gene3D" id="3.40.50.300">
    <property type="entry name" value="P-loop containing nucleotide triphosphate hydrolases"/>
    <property type="match status" value="1"/>
</dbReference>
<dbReference type="PROSITE" id="PS50929">
    <property type="entry name" value="ABC_TM1F"/>
    <property type="match status" value="1"/>
</dbReference>
<feature type="transmembrane region" description="Helical" evidence="11">
    <location>
        <begin position="238"/>
        <end position="268"/>
    </location>
</feature>
<evidence type="ECO:0000256" key="11">
    <source>
        <dbReference type="SAM" id="Phobius"/>
    </source>
</evidence>
<evidence type="ECO:0000256" key="10">
    <source>
        <dbReference type="SAM" id="MobiDB-lite"/>
    </source>
</evidence>
<dbReference type="SUPFAM" id="SSF52540">
    <property type="entry name" value="P-loop containing nucleoside triphosphate hydrolases"/>
    <property type="match status" value="1"/>
</dbReference>
<dbReference type="RefSeq" id="WP_199706166.1">
    <property type="nucleotide sequence ID" value="NZ_JAEMNV010000007.1"/>
</dbReference>
<dbReference type="InterPro" id="IPR027417">
    <property type="entry name" value="P-loop_NTPase"/>
</dbReference>
<keyword evidence="6" id="KW-1278">Translocase</keyword>
<comment type="caution">
    <text evidence="14">The sequence shown here is derived from an EMBL/GenBank/DDBJ whole genome shotgun (WGS) entry which is preliminary data.</text>
</comment>
<comment type="subcellular location">
    <subcellularLocation>
        <location evidence="1">Cell inner membrane</location>
        <topology evidence="1">Multi-pass membrane protein</topology>
    </subcellularLocation>
</comment>
<evidence type="ECO:0000256" key="9">
    <source>
        <dbReference type="ARBA" id="ARBA00023455"/>
    </source>
</evidence>
<keyword evidence="3 11" id="KW-0812">Transmembrane</keyword>
<sequence>MRNDPLVRAVLLLDVPLRRFAVAIAAGVVALGSGLALAALAAWLIARAWQMPPVLDLSIAVVSVRALGISRGIFRYLERLASHDAALRGTTNARTAIYRRLAEGNPATVTGLRKGDLLVRTGVDVDAVGAVVVRAIVPMAVAAVLATAAVVLSACISLPAATVLAGSAVFAGVVAPWVGARSARQAEQAAAFSRAAAVERGVVALDHAAELRVAGKLDGLLDDTRRKRMRSVALFDRAAFGSALAAAAQPLAISVSLVAALAFGILAYASAADMSPMALAVLVLLPLAAFEALGPMPETAQELTRARIAATRLMAMLDAAETACDDAGTVAVPPSVAVRAEGLVCGRNGGRQTRAIDLDFFPGSRTAIVGASGAGKTTLLMTLAGILPAMAGSVMIDELPIENFDSEQLRTDIGFFAEDAHLFDTSLLENLRVSNGNLTEPAAMSILDAVGLSGWVSALPEGLHTRLTGGAKAVSGGQRRRILLARALASPARVLLLDEPTEHLDNEDGADLLRSLLDRRCGLVAADRTVVVVTHQLPSDTHADRVHTVEAAPAGRPSRTGPSPLVADRPR</sequence>
<dbReference type="GO" id="GO:0005886">
    <property type="term" value="C:plasma membrane"/>
    <property type="evidence" value="ECO:0007669"/>
    <property type="project" value="UniProtKB-SubCell"/>
</dbReference>
<name>A0A934NTJ0_9NOCA</name>
<evidence type="ECO:0000256" key="1">
    <source>
        <dbReference type="ARBA" id="ARBA00004429"/>
    </source>
</evidence>
<evidence type="ECO:0000256" key="4">
    <source>
        <dbReference type="ARBA" id="ARBA00022741"/>
    </source>
</evidence>
<keyword evidence="8 11" id="KW-0472">Membrane</keyword>
<dbReference type="Pfam" id="PF00005">
    <property type="entry name" value="ABC_tran"/>
    <property type="match status" value="1"/>
</dbReference>
<evidence type="ECO:0000256" key="7">
    <source>
        <dbReference type="ARBA" id="ARBA00022989"/>
    </source>
</evidence>
<dbReference type="GO" id="GO:0034775">
    <property type="term" value="P:glutathione transmembrane transport"/>
    <property type="evidence" value="ECO:0007669"/>
    <property type="project" value="InterPro"/>
</dbReference>
<dbReference type="GO" id="GO:0016887">
    <property type="term" value="F:ATP hydrolysis activity"/>
    <property type="evidence" value="ECO:0007669"/>
    <property type="project" value="InterPro"/>
</dbReference>
<dbReference type="SUPFAM" id="SSF90123">
    <property type="entry name" value="ABC transporter transmembrane region"/>
    <property type="match status" value="1"/>
</dbReference>
<evidence type="ECO:0000256" key="2">
    <source>
        <dbReference type="ARBA" id="ARBA00022519"/>
    </source>
</evidence>
<reference evidence="14" key="1">
    <citation type="submission" date="2020-12" db="EMBL/GenBank/DDBJ databases">
        <title>Antrihabitans popcorni sp. nov. and Antrihabitans auranticaus sp. nov., isolated from a larva cave.</title>
        <authorList>
            <person name="Lee S.D."/>
            <person name="Kim I.S."/>
        </authorList>
    </citation>
    <scope>NUCLEOTIDE SEQUENCE</scope>
    <source>
        <strain evidence="14">YC3-6</strain>
    </source>
</reference>
<proteinExistence type="inferred from homology"/>
<dbReference type="PROSITE" id="PS50893">
    <property type="entry name" value="ABC_TRANSPORTER_2"/>
    <property type="match status" value="1"/>
</dbReference>
<keyword evidence="15" id="KW-1185">Reference proteome</keyword>
<feature type="domain" description="ABC transporter" evidence="12">
    <location>
        <begin position="338"/>
        <end position="570"/>
    </location>
</feature>
<dbReference type="PANTHER" id="PTHR24221">
    <property type="entry name" value="ATP-BINDING CASSETTE SUB-FAMILY B"/>
    <property type="match status" value="1"/>
</dbReference>
<keyword evidence="4" id="KW-0547">Nucleotide-binding</keyword>
<feature type="transmembrane region" description="Helical" evidence="11">
    <location>
        <begin position="158"/>
        <end position="178"/>
    </location>
</feature>
<accession>A0A934NTJ0</accession>
<dbReference type="PROSITE" id="PS00211">
    <property type="entry name" value="ABC_TRANSPORTER_1"/>
    <property type="match status" value="1"/>
</dbReference>
<comment type="similarity">
    <text evidence="9">Belongs to the ABC transporter superfamily. Siderophore-Fe(3+) uptake transporter (SIUT) (TC 3.A.1.21) family.</text>
</comment>
<keyword evidence="2" id="KW-0997">Cell inner membrane</keyword>
<feature type="transmembrane region" description="Helical" evidence="11">
    <location>
        <begin position="20"/>
        <end position="45"/>
    </location>
</feature>
<dbReference type="SMART" id="SM00382">
    <property type="entry name" value="AAA"/>
    <property type="match status" value="1"/>
</dbReference>
<dbReference type="Gene3D" id="1.20.1560.10">
    <property type="entry name" value="ABC transporter type 1, transmembrane domain"/>
    <property type="match status" value="1"/>
</dbReference>
<dbReference type="PANTHER" id="PTHR24221:SF654">
    <property type="entry name" value="ATP-BINDING CASSETTE SUB-FAMILY B MEMBER 6"/>
    <property type="match status" value="1"/>
</dbReference>
<dbReference type="GO" id="GO:0005524">
    <property type="term" value="F:ATP binding"/>
    <property type="evidence" value="ECO:0007669"/>
    <property type="project" value="UniProtKB-KW"/>
</dbReference>
<keyword evidence="2" id="KW-1003">Cell membrane</keyword>
<feature type="region of interest" description="Disordered" evidence="10">
    <location>
        <begin position="543"/>
        <end position="571"/>
    </location>
</feature>
<dbReference type="InterPro" id="IPR003593">
    <property type="entry name" value="AAA+_ATPase"/>
</dbReference>
<keyword evidence="5" id="KW-0067">ATP-binding</keyword>
<dbReference type="GO" id="GO:0034040">
    <property type="term" value="F:ATPase-coupled lipid transmembrane transporter activity"/>
    <property type="evidence" value="ECO:0007669"/>
    <property type="project" value="TreeGrafter"/>
</dbReference>
<dbReference type="GO" id="GO:0140359">
    <property type="term" value="F:ABC-type transporter activity"/>
    <property type="evidence" value="ECO:0007669"/>
    <property type="project" value="InterPro"/>
</dbReference>
<feature type="domain" description="ABC transmembrane type-1" evidence="13">
    <location>
        <begin position="21"/>
        <end position="305"/>
    </location>
</feature>
<dbReference type="EMBL" id="JAEMNV010000007">
    <property type="protein sequence ID" value="MBJ8341278.1"/>
    <property type="molecule type" value="Genomic_DNA"/>
</dbReference>
<evidence type="ECO:0000256" key="5">
    <source>
        <dbReference type="ARBA" id="ARBA00022840"/>
    </source>
</evidence>
<evidence type="ECO:0000313" key="15">
    <source>
        <dbReference type="Proteomes" id="UP000655868"/>
    </source>
</evidence>